<dbReference type="UniPathway" id="UPA00253">
    <property type="reaction ID" value="UER00457"/>
</dbReference>
<evidence type="ECO:0000256" key="6">
    <source>
        <dbReference type="ARBA" id="ARBA00022642"/>
    </source>
</evidence>
<dbReference type="OrthoDB" id="9771406at2"/>
<sequence>MDALHTDLYQLTMAAGYFHRGMASRVATCELFVRRLPRHRRFLVAMGLERVARYLEGLRFTDEQIAYLRGLPALADAMTPAFCSYLRDFRFRGDVWAVPEGTVFFPNEPLLRVTAPIIEAQLIETFALSAVNHATTIASKAARIVLAAGDAGVMEFGTRRAHPEAAVDAARAAYAVGCVGTSNVEAGVRFGIPVLGTAAHMWTMAHPTEEAAFEGYVAVFPSAAILLIDTYDTLVGAARAAAVARDKLKGVRLDSGDLAALSVAVRQILDDAGCASAKIVASGDLNEHRIAELRRAGAPIDLYGVGTDLVTSIDAPSLGGVYKLVEIGGAEAGAGGERTPIAKFSEGKATLPGAHQVHRFRDPAGKLARDVIALDGEPAAPGAEPLLAPVMRRGARVAPPEGLDAVRARVRAEIAGLPDALRRIDDDPAPGAPFAAEVSPRLGALVEAVRARVVAGAG</sequence>
<dbReference type="PATRIC" id="fig|1254432.3.peg.5054"/>
<dbReference type="InterPro" id="IPR036068">
    <property type="entry name" value="Nicotinate_pribotase-like_C"/>
</dbReference>
<reference evidence="12 13" key="1">
    <citation type="journal article" date="2013" name="Sci. Rep.">
        <title>Extraordinary expansion of a Sorangium cellulosum genome from an alkaline milieu.</title>
        <authorList>
            <person name="Han K."/>
            <person name="Li Z.F."/>
            <person name="Peng R."/>
            <person name="Zhu L.P."/>
            <person name="Zhou T."/>
            <person name="Wang L.G."/>
            <person name="Li S.G."/>
            <person name="Zhang X.B."/>
            <person name="Hu W."/>
            <person name="Wu Z.H."/>
            <person name="Qin N."/>
            <person name="Li Y.Z."/>
        </authorList>
    </citation>
    <scope>NUCLEOTIDE SEQUENCE [LARGE SCALE GENOMIC DNA]</scope>
    <source>
        <strain evidence="12 13">So0157-2</strain>
    </source>
</reference>
<dbReference type="PANTHER" id="PTHR11098:SF1">
    <property type="entry name" value="NICOTINATE PHOSPHORIBOSYLTRANSFERASE"/>
    <property type="match status" value="1"/>
</dbReference>
<dbReference type="InterPro" id="IPR006405">
    <property type="entry name" value="Nic_PRibTrfase_pncB"/>
</dbReference>
<dbReference type="NCBIfam" id="NF009131">
    <property type="entry name" value="PRK12484.1"/>
    <property type="match status" value="1"/>
</dbReference>
<dbReference type="Pfam" id="PF17767">
    <property type="entry name" value="NAPRTase_N"/>
    <property type="match status" value="1"/>
</dbReference>
<dbReference type="KEGG" id="scu:SCE1572_22345"/>
<gene>
    <name evidence="12" type="ORF">SCE1572_22345</name>
</gene>
<dbReference type="SUPFAM" id="SSF51690">
    <property type="entry name" value="Nicotinate/Quinolinate PRTase C-terminal domain-like"/>
    <property type="match status" value="1"/>
</dbReference>
<dbReference type="HOGENOM" id="CLU_025154_3_1_7"/>
<keyword evidence="4" id="KW-0597">Phosphoprotein</keyword>
<dbReference type="Gene3D" id="3.20.20.70">
    <property type="entry name" value="Aldolase class I"/>
    <property type="match status" value="1"/>
</dbReference>
<keyword evidence="6 9" id="KW-0662">Pyridine nucleotide biosynthesis</keyword>
<dbReference type="PIRSF" id="PIRSF000484">
    <property type="entry name" value="NAPRT"/>
    <property type="match status" value="1"/>
</dbReference>
<dbReference type="eggNOG" id="COG1488">
    <property type="taxonomic scope" value="Bacteria"/>
</dbReference>
<evidence type="ECO:0000256" key="8">
    <source>
        <dbReference type="ARBA" id="ARBA00048668"/>
    </source>
</evidence>
<evidence type="ECO:0000313" key="13">
    <source>
        <dbReference type="Proteomes" id="UP000014803"/>
    </source>
</evidence>
<dbReference type="Proteomes" id="UP000014803">
    <property type="component" value="Chromosome"/>
</dbReference>
<dbReference type="GO" id="GO:0005829">
    <property type="term" value="C:cytosol"/>
    <property type="evidence" value="ECO:0007669"/>
    <property type="project" value="TreeGrafter"/>
</dbReference>
<dbReference type="AlphaFoldDB" id="S4XYL4"/>
<dbReference type="STRING" id="1254432.SCE1572_22345"/>
<dbReference type="SUPFAM" id="SSF54675">
    <property type="entry name" value="Nicotinate/Quinolinate PRTase N-terminal domain-like"/>
    <property type="match status" value="1"/>
</dbReference>
<evidence type="ECO:0000259" key="11">
    <source>
        <dbReference type="Pfam" id="PF17767"/>
    </source>
</evidence>
<protein>
    <recommendedName>
        <fullName evidence="3 9">Nicotinate phosphoribosyltransferase</fullName>
        <ecNumber evidence="3 9">6.3.4.21</ecNumber>
    </recommendedName>
</protein>
<dbReference type="Gene3D" id="3.20.140.10">
    <property type="entry name" value="nicotinate phosphoribosyltransferase"/>
    <property type="match status" value="1"/>
</dbReference>
<comment type="catalytic activity">
    <reaction evidence="8 9">
        <text>5-phospho-alpha-D-ribose 1-diphosphate + nicotinate + ATP + H2O = nicotinate beta-D-ribonucleotide + ADP + phosphate + diphosphate</text>
        <dbReference type="Rhea" id="RHEA:36163"/>
        <dbReference type="ChEBI" id="CHEBI:15377"/>
        <dbReference type="ChEBI" id="CHEBI:30616"/>
        <dbReference type="ChEBI" id="CHEBI:32544"/>
        <dbReference type="ChEBI" id="CHEBI:33019"/>
        <dbReference type="ChEBI" id="CHEBI:43474"/>
        <dbReference type="ChEBI" id="CHEBI:57502"/>
        <dbReference type="ChEBI" id="CHEBI:58017"/>
        <dbReference type="ChEBI" id="CHEBI:456216"/>
        <dbReference type="EC" id="6.3.4.21"/>
    </reaction>
</comment>
<dbReference type="InterPro" id="IPR041525">
    <property type="entry name" value="N/Namide_PRibTrfase"/>
</dbReference>
<organism evidence="12 13">
    <name type="scientific">Sorangium cellulosum So0157-2</name>
    <dbReference type="NCBI Taxonomy" id="1254432"/>
    <lineage>
        <taxon>Bacteria</taxon>
        <taxon>Pseudomonadati</taxon>
        <taxon>Myxococcota</taxon>
        <taxon>Polyangia</taxon>
        <taxon>Polyangiales</taxon>
        <taxon>Polyangiaceae</taxon>
        <taxon>Sorangium</taxon>
    </lineage>
</organism>
<evidence type="ECO:0000256" key="3">
    <source>
        <dbReference type="ARBA" id="ARBA00013236"/>
    </source>
</evidence>
<evidence type="ECO:0000313" key="12">
    <source>
        <dbReference type="EMBL" id="AGP36990.1"/>
    </source>
</evidence>
<evidence type="ECO:0000256" key="5">
    <source>
        <dbReference type="ARBA" id="ARBA00022598"/>
    </source>
</evidence>
<evidence type="ECO:0000256" key="4">
    <source>
        <dbReference type="ARBA" id="ARBA00022553"/>
    </source>
</evidence>
<evidence type="ECO:0000256" key="9">
    <source>
        <dbReference type="RuleBase" id="RU365100"/>
    </source>
</evidence>
<accession>S4XYL4</accession>
<dbReference type="InterPro" id="IPR007229">
    <property type="entry name" value="Nic_PRibTrfase-Fam"/>
</dbReference>
<evidence type="ECO:0000259" key="10">
    <source>
        <dbReference type="Pfam" id="PF04095"/>
    </source>
</evidence>
<dbReference type="RefSeq" id="WP_020736400.1">
    <property type="nucleotide sequence ID" value="NC_021658.1"/>
</dbReference>
<keyword evidence="5 9" id="KW-0436">Ligase</keyword>
<dbReference type="CDD" id="cd01570">
    <property type="entry name" value="NAPRTase_A"/>
    <property type="match status" value="1"/>
</dbReference>
<feature type="domain" description="Nicotinate phosphoribosyltransferase N-terminal" evidence="11">
    <location>
        <begin position="4"/>
        <end position="132"/>
    </location>
</feature>
<dbReference type="Pfam" id="PF04095">
    <property type="entry name" value="NAPRTase"/>
    <property type="match status" value="1"/>
</dbReference>
<proteinExistence type="inferred from homology"/>
<comment type="pathway">
    <text evidence="1 9">Cofactor biosynthesis; NAD(+) biosynthesis; nicotinate D-ribonucleotide from nicotinate: step 1/1.</text>
</comment>
<evidence type="ECO:0000256" key="1">
    <source>
        <dbReference type="ARBA" id="ARBA00004952"/>
    </source>
</evidence>
<dbReference type="GO" id="GO:0004516">
    <property type="term" value="F:nicotinate phosphoribosyltransferase activity"/>
    <property type="evidence" value="ECO:0007669"/>
    <property type="project" value="UniProtKB-UniRule"/>
</dbReference>
<dbReference type="EMBL" id="CP003969">
    <property type="protein sequence ID" value="AGP36990.1"/>
    <property type="molecule type" value="Genomic_DNA"/>
</dbReference>
<dbReference type="NCBIfam" id="NF006696">
    <property type="entry name" value="PRK09243.1-3"/>
    <property type="match status" value="1"/>
</dbReference>
<feature type="domain" description="Nicotinate/nicotinamide phosphoribosyltransferase" evidence="10">
    <location>
        <begin position="153"/>
        <end position="345"/>
    </location>
</feature>
<dbReference type="NCBIfam" id="TIGR01513">
    <property type="entry name" value="NAPRTase_put"/>
    <property type="match status" value="1"/>
</dbReference>
<evidence type="ECO:0000256" key="2">
    <source>
        <dbReference type="ARBA" id="ARBA00010897"/>
    </source>
</evidence>
<comment type="similarity">
    <text evidence="2 9">Belongs to the NAPRTase family.</text>
</comment>
<dbReference type="GO" id="GO:0034355">
    <property type="term" value="P:NAD+ biosynthetic process via the salvage pathway"/>
    <property type="evidence" value="ECO:0007669"/>
    <property type="project" value="TreeGrafter"/>
</dbReference>
<comment type="function">
    <text evidence="9">Catalyzes the first step in the biosynthesis of NAD from nicotinic acid, the ATP-dependent synthesis of beta-nicotinate D-ribonucleotide from nicotinate and 5-phospho-D-ribose 1-phosphate.</text>
</comment>
<dbReference type="GO" id="GO:0016740">
    <property type="term" value="F:transferase activity"/>
    <property type="evidence" value="ECO:0007669"/>
    <property type="project" value="UniProtKB-KW"/>
</dbReference>
<dbReference type="InterPro" id="IPR040727">
    <property type="entry name" value="NAPRTase_N"/>
</dbReference>
<dbReference type="PANTHER" id="PTHR11098">
    <property type="entry name" value="NICOTINATE PHOSPHORIBOSYLTRANSFERASE"/>
    <property type="match status" value="1"/>
</dbReference>
<evidence type="ECO:0000256" key="7">
    <source>
        <dbReference type="ARBA" id="ARBA00022679"/>
    </source>
</evidence>
<comment type="PTM">
    <text evidence="9">Transiently phosphorylated on a His residue during the reaction cycle. Phosphorylation strongly increases the affinity for substrates and increases the rate of nicotinate D-ribonucleotide production. Dephosphorylation regenerates the low-affinity form of the enzyme, leading to product release.</text>
</comment>
<dbReference type="InterPro" id="IPR013785">
    <property type="entry name" value="Aldolase_TIM"/>
</dbReference>
<name>S4XYL4_SORCE</name>
<keyword evidence="7 9" id="KW-0808">Transferase</keyword>
<dbReference type="EC" id="6.3.4.21" evidence="3 9"/>